<reference evidence="9 10" key="1">
    <citation type="submission" date="2023-05" db="EMBL/GenBank/DDBJ databases">
        <title>Draft genome of Paenibacillus sp. CCS26.</title>
        <authorList>
            <person name="Akita H."/>
            <person name="Shinto Y."/>
            <person name="Kimura Z."/>
        </authorList>
    </citation>
    <scope>NUCLEOTIDE SEQUENCE [LARGE SCALE GENOMIC DNA]</scope>
    <source>
        <strain evidence="9 10">CCS26</strain>
    </source>
</reference>
<accession>A0ABQ6NSN3</accession>
<dbReference type="GO" id="GO:0005524">
    <property type="term" value="F:ATP binding"/>
    <property type="evidence" value="ECO:0007669"/>
    <property type="project" value="UniProtKB-KW"/>
</dbReference>
<proteinExistence type="inferred from homology"/>
<dbReference type="InterPro" id="IPR003593">
    <property type="entry name" value="AAA+_ATPase"/>
</dbReference>
<evidence type="ECO:0000256" key="7">
    <source>
        <dbReference type="ARBA" id="ARBA00023136"/>
    </source>
</evidence>
<evidence type="ECO:0000256" key="1">
    <source>
        <dbReference type="ARBA" id="ARBA00005417"/>
    </source>
</evidence>
<dbReference type="EMBL" id="BTCL01000025">
    <property type="protein sequence ID" value="GMK48133.1"/>
    <property type="molecule type" value="Genomic_DNA"/>
</dbReference>
<dbReference type="SUPFAM" id="SSF52540">
    <property type="entry name" value="P-loop containing nucleoside triphosphate hydrolases"/>
    <property type="match status" value="1"/>
</dbReference>
<organism evidence="9 10">
    <name type="scientific">Paenibacillus glycanilyticus</name>
    <dbReference type="NCBI Taxonomy" id="126569"/>
    <lineage>
        <taxon>Bacteria</taxon>
        <taxon>Bacillati</taxon>
        <taxon>Bacillota</taxon>
        <taxon>Bacilli</taxon>
        <taxon>Bacillales</taxon>
        <taxon>Paenibacillaceae</taxon>
        <taxon>Paenibacillus</taxon>
    </lineage>
</organism>
<evidence type="ECO:0000313" key="9">
    <source>
        <dbReference type="EMBL" id="GMK48133.1"/>
    </source>
</evidence>
<sequence length="281" mass="30827">MFSEKNLAELTKVSVKPLTYGEQMKAQPFLLRNVTVTIAAGEWINLIGRNGSGKSTLARLIAGFGAFQVEGRVEKDQSRFMTGQIPMVLQQPDASMVGSTPWEDVVMMLEQHGVEGKRIAGLSEDALRQTGLHARMHQPVETLSGGQKQLTAIAGCLAVQTPMLILDEVTAMLDPEACIYVMEKVRELNNRGVTVIWITQKLEELASGDRVLALEQGELRFDGKAERLFERRSSGGGSPCEELGFSAPYVIQTAWELEKLGIKLQPLPMTPEMLAKAVTAE</sequence>
<keyword evidence="7" id="KW-0472">Membrane</keyword>
<keyword evidence="5 9" id="KW-0067">ATP-binding</keyword>
<name>A0ABQ6NSN3_9BACL</name>
<gene>
    <name evidence="9" type="primary">ecfA1</name>
    <name evidence="9" type="ORF">PghCCS26_52630</name>
</gene>
<keyword evidence="10" id="KW-1185">Reference proteome</keyword>
<keyword evidence="3" id="KW-1003">Cell membrane</keyword>
<dbReference type="InterPro" id="IPR003439">
    <property type="entry name" value="ABC_transporter-like_ATP-bd"/>
</dbReference>
<evidence type="ECO:0000259" key="8">
    <source>
        <dbReference type="PROSITE" id="PS50893"/>
    </source>
</evidence>
<dbReference type="CDD" id="cd03225">
    <property type="entry name" value="ABC_cobalt_CbiO_domain1"/>
    <property type="match status" value="1"/>
</dbReference>
<feature type="domain" description="ABC transporter" evidence="8">
    <location>
        <begin position="13"/>
        <end position="241"/>
    </location>
</feature>
<dbReference type="InterPro" id="IPR015856">
    <property type="entry name" value="ABC_transpr_CbiO/EcfA_su"/>
</dbReference>
<protein>
    <submittedName>
        <fullName evidence="9">Energy-coupling factor transporter ATP-binding protein EcfA1</fullName>
    </submittedName>
</protein>
<evidence type="ECO:0000256" key="6">
    <source>
        <dbReference type="ARBA" id="ARBA00022967"/>
    </source>
</evidence>
<keyword evidence="2" id="KW-0813">Transport</keyword>
<keyword evidence="6" id="KW-1278">Translocase</keyword>
<comment type="caution">
    <text evidence="9">The sequence shown here is derived from an EMBL/GenBank/DDBJ whole genome shotgun (WGS) entry which is preliminary data.</text>
</comment>
<dbReference type="Gene3D" id="3.40.50.300">
    <property type="entry name" value="P-loop containing nucleotide triphosphate hydrolases"/>
    <property type="match status" value="1"/>
</dbReference>
<dbReference type="InterPro" id="IPR027417">
    <property type="entry name" value="P-loop_NTPase"/>
</dbReference>
<comment type="similarity">
    <text evidence="1">Belongs to the ABC transporter superfamily.</text>
</comment>
<keyword evidence="4" id="KW-0547">Nucleotide-binding</keyword>
<evidence type="ECO:0000256" key="4">
    <source>
        <dbReference type="ARBA" id="ARBA00022741"/>
    </source>
</evidence>
<dbReference type="Proteomes" id="UP001285921">
    <property type="component" value="Unassembled WGS sequence"/>
</dbReference>
<dbReference type="SMART" id="SM00382">
    <property type="entry name" value="AAA"/>
    <property type="match status" value="1"/>
</dbReference>
<evidence type="ECO:0000256" key="5">
    <source>
        <dbReference type="ARBA" id="ARBA00022840"/>
    </source>
</evidence>
<dbReference type="RefSeq" id="WP_317981874.1">
    <property type="nucleotide sequence ID" value="NZ_BTCL01000025.1"/>
</dbReference>
<dbReference type="PANTHER" id="PTHR43553">
    <property type="entry name" value="HEAVY METAL TRANSPORTER"/>
    <property type="match status" value="1"/>
</dbReference>
<dbReference type="PANTHER" id="PTHR43553:SF24">
    <property type="entry name" value="ENERGY-COUPLING FACTOR TRANSPORTER ATP-BINDING PROTEIN ECFA1"/>
    <property type="match status" value="1"/>
</dbReference>
<evidence type="ECO:0000256" key="2">
    <source>
        <dbReference type="ARBA" id="ARBA00022448"/>
    </source>
</evidence>
<evidence type="ECO:0000256" key="3">
    <source>
        <dbReference type="ARBA" id="ARBA00022475"/>
    </source>
</evidence>
<dbReference type="Pfam" id="PF00005">
    <property type="entry name" value="ABC_tran"/>
    <property type="match status" value="1"/>
</dbReference>
<dbReference type="PROSITE" id="PS50893">
    <property type="entry name" value="ABC_TRANSPORTER_2"/>
    <property type="match status" value="1"/>
</dbReference>
<dbReference type="InterPro" id="IPR050095">
    <property type="entry name" value="ECF_ABC_transporter_ATP-bd"/>
</dbReference>
<evidence type="ECO:0000313" key="10">
    <source>
        <dbReference type="Proteomes" id="UP001285921"/>
    </source>
</evidence>